<dbReference type="EMBL" id="CP003125">
    <property type="protein sequence ID" value="AEV18179.1"/>
    <property type="molecule type" value="Genomic_DNA"/>
</dbReference>
<reference evidence="1 2" key="1">
    <citation type="submission" date="2011-11" db="EMBL/GenBank/DDBJ databases">
        <title>Complete genome sequence of thermophilic Geobacillus thermoleovorans CCB_US3_UF5.</title>
        <authorList>
            <person name="Muhd Sakaff M.K.L."/>
            <person name="Abdul Rahman A.Y."/>
            <person name="Saito J.A."/>
            <person name="Hou S."/>
            <person name="Alam M."/>
        </authorList>
    </citation>
    <scope>NUCLEOTIDE SEQUENCE [LARGE SCALE GENOMIC DNA]</scope>
    <source>
        <strain evidence="1 2">CCB_US3_UF5</strain>
    </source>
</reference>
<evidence type="ECO:0000313" key="1">
    <source>
        <dbReference type="EMBL" id="AEV18179.1"/>
    </source>
</evidence>
<organism evidence="1 2">
    <name type="scientific">Geobacillus thermoleovorans CCB_US3_UF5</name>
    <dbReference type="NCBI Taxonomy" id="1111068"/>
    <lineage>
        <taxon>Bacteria</taxon>
        <taxon>Bacillati</taxon>
        <taxon>Bacillota</taxon>
        <taxon>Bacilli</taxon>
        <taxon>Bacillales</taxon>
        <taxon>Anoxybacillaceae</taxon>
        <taxon>Geobacillus</taxon>
        <taxon>Geobacillus thermoleovorans group</taxon>
    </lineage>
</organism>
<protein>
    <recommendedName>
        <fullName evidence="3">Transposase</fullName>
    </recommendedName>
</protein>
<keyword evidence="2" id="KW-1185">Reference proteome</keyword>
<dbReference type="Proteomes" id="UP000005636">
    <property type="component" value="Chromosome"/>
</dbReference>
<gene>
    <name evidence="1" type="ORF">GTCCBUS3UF5_8560</name>
</gene>
<accession>A0ABM5MF03</accession>
<evidence type="ECO:0000313" key="2">
    <source>
        <dbReference type="Proteomes" id="UP000005636"/>
    </source>
</evidence>
<name>A0ABM5MF03_GEOTH</name>
<sequence>MPQVIENAHKRRELTQKSAKKRTFGVSSFFMKSYIDHERFRLNPMFHLNKGSSIFVKTMPLPGLT</sequence>
<proteinExistence type="predicted"/>
<evidence type="ECO:0008006" key="3">
    <source>
        <dbReference type="Google" id="ProtNLM"/>
    </source>
</evidence>